<comment type="subunit">
    <text evidence="4">UreD, UreF and UreG form a complex that acts as a GTP-hydrolysis-dependent molecular chaperone, activating the urease apoprotein by helping to assemble the nickel containing metallocenter of UreC. The UreE protein probably delivers the nickel.</text>
</comment>
<keyword evidence="3 4" id="KW-0143">Chaperone</keyword>
<evidence type="ECO:0000256" key="4">
    <source>
        <dbReference type="HAMAP-Rule" id="MF_01384"/>
    </source>
</evidence>
<dbReference type="PANTHER" id="PTHR33643:SF1">
    <property type="entry name" value="UREASE ACCESSORY PROTEIN D"/>
    <property type="match status" value="1"/>
</dbReference>
<dbReference type="RefSeq" id="WP_162851102.1">
    <property type="nucleotide sequence ID" value="NZ_SOBT01000008.1"/>
</dbReference>
<dbReference type="Pfam" id="PF01774">
    <property type="entry name" value="UreD"/>
    <property type="match status" value="1"/>
</dbReference>
<sequence length="290" mass="31782">MFDALPAAVEAPAPPRPARVWAAELSLRLERRGDRTVLAHAHHRGPLRVQKALYPETEGRADVLILHPPAGIAGGDHLSLHVELTPGAQARITTPGAAKWYRASGRAAFQDTHLKIADGAVLEWLPQEAIAFDGAQPCTRTDIDCTKDARGCGWDLWMLGRLAAGETFASGELRQRTRLRRDGRLLWSERIRLAADDPLRRSPLGWNDAGVIGSFWIIGLPNDESLLASCREIAEPGVQIGITRFEHGLWIARALGHSAEKVRTALTRIWSQVRPTLCGATGVPPRIWAT</sequence>
<dbReference type="HAMAP" id="MF_01384">
    <property type="entry name" value="UreD"/>
    <property type="match status" value="1"/>
</dbReference>
<evidence type="ECO:0000256" key="3">
    <source>
        <dbReference type="ARBA" id="ARBA00023186"/>
    </source>
</evidence>
<dbReference type="PANTHER" id="PTHR33643">
    <property type="entry name" value="UREASE ACCESSORY PROTEIN D"/>
    <property type="match status" value="1"/>
</dbReference>
<dbReference type="EMBL" id="SOBT01000008">
    <property type="protein sequence ID" value="TDU32212.1"/>
    <property type="molecule type" value="Genomic_DNA"/>
</dbReference>
<organism evidence="5 6">
    <name type="scientific">Panacagrimonas perspica</name>
    <dbReference type="NCBI Taxonomy" id="381431"/>
    <lineage>
        <taxon>Bacteria</taxon>
        <taxon>Pseudomonadati</taxon>
        <taxon>Pseudomonadota</taxon>
        <taxon>Gammaproteobacteria</taxon>
        <taxon>Nevskiales</taxon>
        <taxon>Nevskiaceae</taxon>
        <taxon>Panacagrimonas</taxon>
    </lineage>
</organism>
<dbReference type="Proteomes" id="UP000295341">
    <property type="component" value="Unassembled WGS sequence"/>
</dbReference>
<keyword evidence="4" id="KW-0963">Cytoplasm</keyword>
<reference evidence="5 6" key="1">
    <citation type="submission" date="2019-03" db="EMBL/GenBank/DDBJ databases">
        <title>Genomic Encyclopedia of Type Strains, Phase IV (KMG-IV): sequencing the most valuable type-strain genomes for metagenomic binning, comparative biology and taxonomic classification.</title>
        <authorList>
            <person name="Goeker M."/>
        </authorList>
    </citation>
    <scope>NUCLEOTIDE SEQUENCE [LARGE SCALE GENOMIC DNA]</scope>
    <source>
        <strain evidence="5 6">DSM 26377</strain>
    </source>
</reference>
<accession>A0A4R7PEJ7</accession>
<comment type="caution">
    <text evidence="5">The sequence shown here is derived from an EMBL/GenBank/DDBJ whole genome shotgun (WGS) entry which is preliminary data.</text>
</comment>
<evidence type="ECO:0000313" key="6">
    <source>
        <dbReference type="Proteomes" id="UP000295341"/>
    </source>
</evidence>
<dbReference type="InterPro" id="IPR002669">
    <property type="entry name" value="UreD"/>
</dbReference>
<dbReference type="GO" id="GO:0005737">
    <property type="term" value="C:cytoplasm"/>
    <property type="evidence" value="ECO:0007669"/>
    <property type="project" value="UniProtKB-SubCell"/>
</dbReference>
<name>A0A4R7PEJ7_9GAMM</name>
<evidence type="ECO:0000256" key="2">
    <source>
        <dbReference type="ARBA" id="ARBA00022988"/>
    </source>
</evidence>
<dbReference type="AlphaFoldDB" id="A0A4R7PEJ7"/>
<comment type="similarity">
    <text evidence="1 4">Belongs to the UreD family.</text>
</comment>
<proteinExistence type="inferred from homology"/>
<evidence type="ECO:0000313" key="5">
    <source>
        <dbReference type="EMBL" id="TDU32212.1"/>
    </source>
</evidence>
<gene>
    <name evidence="4" type="primary">ureD</name>
    <name evidence="5" type="ORF">DFR24_1601</name>
</gene>
<comment type="function">
    <text evidence="4">Required for maturation of urease via the functional incorporation of the urease nickel metallocenter.</text>
</comment>
<keyword evidence="2 4" id="KW-0996">Nickel insertion</keyword>
<dbReference type="GO" id="GO:0016151">
    <property type="term" value="F:nickel cation binding"/>
    <property type="evidence" value="ECO:0007669"/>
    <property type="project" value="UniProtKB-UniRule"/>
</dbReference>
<evidence type="ECO:0000256" key="1">
    <source>
        <dbReference type="ARBA" id="ARBA00007177"/>
    </source>
</evidence>
<protein>
    <recommendedName>
        <fullName evidence="4">Urease accessory protein UreD</fullName>
    </recommendedName>
</protein>
<keyword evidence="6" id="KW-1185">Reference proteome</keyword>
<comment type="subcellular location">
    <subcellularLocation>
        <location evidence="4">Cytoplasm</location>
    </subcellularLocation>
</comment>